<evidence type="ECO:0000256" key="3">
    <source>
        <dbReference type="ARBA" id="ARBA00022989"/>
    </source>
</evidence>
<keyword evidence="3 5" id="KW-1133">Transmembrane helix</keyword>
<evidence type="ECO:0000256" key="4">
    <source>
        <dbReference type="ARBA" id="ARBA00023136"/>
    </source>
</evidence>
<reference evidence="8" key="1">
    <citation type="submission" date="2023-05" db="EMBL/GenBank/DDBJ databases">
        <title>Cataloging the Phylogenetic Diversity of Human Bladder Bacteria.</title>
        <authorList>
            <person name="Du J."/>
        </authorList>
    </citation>
    <scope>NUCLEOTIDE SEQUENCE</scope>
    <source>
        <strain evidence="8">UMB1231</strain>
    </source>
</reference>
<dbReference type="Pfam" id="PF01957">
    <property type="entry name" value="NfeD"/>
    <property type="match status" value="1"/>
</dbReference>
<name>A0AAJ1Q3W8_9LACT</name>
<evidence type="ECO:0000256" key="2">
    <source>
        <dbReference type="ARBA" id="ARBA00022692"/>
    </source>
</evidence>
<dbReference type="GO" id="GO:0005886">
    <property type="term" value="C:plasma membrane"/>
    <property type="evidence" value="ECO:0007669"/>
    <property type="project" value="TreeGrafter"/>
</dbReference>
<dbReference type="PANTHER" id="PTHR33507">
    <property type="entry name" value="INNER MEMBRANE PROTEIN YBBJ"/>
    <property type="match status" value="1"/>
</dbReference>
<dbReference type="Proteomes" id="UP001229251">
    <property type="component" value="Unassembled WGS sequence"/>
</dbReference>
<accession>A0AAJ1Q3W8</accession>
<dbReference type="PANTHER" id="PTHR33507:SF3">
    <property type="entry name" value="INNER MEMBRANE PROTEIN YBBJ"/>
    <property type="match status" value="1"/>
</dbReference>
<organism evidence="8 9">
    <name type="scientific">Facklamia hominis</name>
    <dbReference type="NCBI Taxonomy" id="178214"/>
    <lineage>
        <taxon>Bacteria</taxon>
        <taxon>Bacillati</taxon>
        <taxon>Bacillota</taxon>
        <taxon>Bacilli</taxon>
        <taxon>Lactobacillales</taxon>
        <taxon>Aerococcaceae</taxon>
        <taxon>Facklamia</taxon>
    </lineage>
</organism>
<evidence type="ECO:0000256" key="1">
    <source>
        <dbReference type="ARBA" id="ARBA00004141"/>
    </source>
</evidence>
<evidence type="ECO:0000313" key="8">
    <source>
        <dbReference type="EMBL" id="MDK7187177.1"/>
    </source>
</evidence>
<dbReference type="InterPro" id="IPR012340">
    <property type="entry name" value="NA-bd_OB-fold"/>
</dbReference>
<dbReference type="Gene3D" id="2.40.50.140">
    <property type="entry name" value="Nucleic acid-binding proteins"/>
    <property type="match status" value="1"/>
</dbReference>
<keyword evidence="2 5" id="KW-0812">Transmembrane</keyword>
<feature type="domain" description="NfeD-like C-terminal" evidence="6">
    <location>
        <begin position="143"/>
        <end position="197"/>
    </location>
</feature>
<feature type="transmembrane region" description="Helical" evidence="5">
    <location>
        <begin position="21"/>
        <end position="38"/>
    </location>
</feature>
<feature type="transmembrane region" description="Helical" evidence="5">
    <location>
        <begin position="90"/>
        <end position="113"/>
    </location>
</feature>
<comment type="caution">
    <text evidence="8">The sequence shown here is derived from an EMBL/GenBank/DDBJ whole genome shotgun (WGS) entry which is preliminary data.</text>
</comment>
<dbReference type="InterPro" id="IPR056739">
    <property type="entry name" value="NfeD_membrane"/>
</dbReference>
<dbReference type="InterPro" id="IPR002810">
    <property type="entry name" value="NfeD-like_C"/>
</dbReference>
<dbReference type="Pfam" id="PF24961">
    <property type="entry name" value="NfeD_membrane"/>
    <property type="match status" value="1"/>
</dbReference>
<feature type="domain" description="NfeD integral membrane" evidence="7">
    <location>
        <begin position="3"/>
        <end position="107"/>
    </location>
</feature>
<evidence type="ECO:0000259" key="7">
    <source>
        <dbReference type="Pfam" id="PF24961"/>
    </source>
</evidence>
<protein>
    <submittedName>
        <fullName evidence="8">NfeD family protein</fullName>
    </submittedName>
</protein>
<keyword evidence="4 5" id="KW-0472">Membrane</keyword>
<dbReference type="SUPFAM" id="SSF141322">
    <property type="entry name" value="NfeD domain-like"/>
    <property type="match status" value="1"/>
</dbReference>
<proteinExistence type="predicted"/>
<dbReference type="AlphaFoldDB" id="A0AAJ1Q3W8"/>
<dbReference type="InterPro" id="IPR052165">
    <property type="entry name" value="Membrane_assoc_protease"/>
</dbReference>
<dbReference type="RefSeq" id="WP_285065631.1">
    <property type="nucleotide sequence ID" value="NZ_JASOOE010000006.1"/>
</dbReference>
<sequence length="199" mass="22363">MTFFILIGVSLLVLSIFTKRSWLLYLLALLAFMIYFGWQGANLYYFLLFAFGMALLVVELYVPDLGLAGLLGLILAFVGLWLKIGRIELTLLILLGAIIWSVIEATLLLNWGFQLQMSPRFVLDKTIGHSSENQSELLPDLSQLIGEMGVARTSLKPVGKIQLGEKLYQAFSQDELIEVGSKIIIVGYQSNQLYVRRVK</sequence>
<feature type="transmembrane region" description="Helical" evidence="5">
    <location>
        <begin position="67"/>
        <end position="84"/>
    </location>
</feature>
<evidence type="ECO:0000256" key="5">
    <source>
        <dbReference type="SAM" id="Phobius"/>
    </source>
</evidence>
<evidence type="ECO:0000313" key="9">
    <source>
        <dbReference type="Proteomes" id="UP001229251"/>
    </source>
</evidence>
<dbReference type="EMBL" id="JASOOE010000006">
    <property type="protein sequence ID" value="MDK7187177.1"/>
    <property type="molecule type" value="Genomic_DNA"/>
</dbReference>
<evidence type="ECO:0000259" key="6">
    <source>
        <dbReference type="Pfam" id="PF01957"/>
    </source>
</evidence>
<comment type="subcellular location">
    <subcellularLocation>
        <location evidence="1">Membrane</location>
        <topology evidence="1">Multi-pass membrane protein</topology>
    </subcellularLocation>
</comment>
<gene>
    <name evidence="8" type="ORF">QP433_04200</name>
</gene>